<dbReference type="Pfam" id="PF13439">
    <property type="entry name" value="Glyco_transf_4"/>
    <property type="match status" value="1"/>
</dbReference>
<dbReference type="InterPro" id="IPR028098">
    <property type="entry name" value="Glyco_trans_4-like_N"/>
</dbReference>
<evidence type="ECO:0000313" key="2">
    <source>
        <dbReference type="EMBL" id="MBJ7599392.1"/>
    </source>
</evidence>
<proteinExistence type="predicted"/>
<feature type="domain" description="Glycosyltransferase subfamily 4-like N-terminal" evidence="1">
    <location>
        <begin position="3"/>
        <end position="165"/>
    </location>
</feature>
<dbReference type="Proteomes" id="UP000612893">
    <property type="component" value="Unassembled WGS sequence"/>
</dbReference>
<sequence length="370" mass="40432">MAVGGAERSLVRLVNKLDRKRFEPTIICLDRGGPTMTEVTSDVRVKVLPLRAEGRHRVVRQVARLLLVVGQLTICRPHIVHGYLPGGYIMGALAGRLALVPIIVATRMTIAPIGDSPGTILRLIAGPANRAIDFHVCDSQAGRDVMIRTERISPTRSSVIHSGVEIPDLSGSKAKLPRYWQVDDPRMTAVCVANLRWQKAHWVLVEAIRHVVQEYPTFKLVLMGEGPERTQLEARVAELGLTANVTMVGSIAHAPELLPIFHLSVLASVQESFPNALVESMAAGVPVVATRVGGTPELVRDGTDGLLVAPADPKALADAMLALLSESALRDRMGMSARRRIEDCFSVENMVRQTEILYCNLLDAQVRRLR</sequence>
<dbReference type="SUPFAM" id="SSF53756">
    <property type="entry name" value="UDP-Glycosyltransferase/glycogen phosphorylase"/>
    <property type="match status" value="1"/>
</dbReference>
<evidence type="ECO:0000259" key="1">
    <source>
        <dbReference type="Pfam" id="PF13439"/>
    </source>
</evidence>
<dbReference type="PANTHER" id="PTHR12526:SF630">
    <property type="entry name" value="GLYCOSYLTRANSFERASE"/>
    <property type="match status" value="1"/>
</dbReference>
<dbReference type="Pfam" id="PF13692">
    <property type="entry name" value="Glyco_trans_1_4"/>
    <property type="match status" value="1"/>
</dbReference>
<evidence type="ECO:0000313" key="3">
    <source>
        <dbReference type="Proteomes" id="UP000612893"/>
    </source>
</evidence>
<dbReference type="EMBL" id="JAEKNR010000150">
    <property type="protein sequence ID" value="MBJ7599392.1"/>
    <property type="molecule type" value="Genomic_DNA"/>
</dbReference>
<comment type="caution">
    <text evidence="2">The sequence shown here is derived from an EMBL/GenBank/DDBJ whole genome shotgun (WGS) entry which is preliminary data.</text>
</comment>
<protein>
    <submittedName>
        <fullName evidence="2">Glycosyltransferase</fullName>
    </submittedName>
</protein>
<keyword evidence="3" id="KW-1185">Reference proteome</keyword>
<dbReference type="AlphaFoldDB" id="A0A934NED3"/>
<dbReference type="Gene3D" id="3.40.50.2000">
    <property type="entry name" value="Glycogen Phosphorylase B"/>
    <property type="match status" value="2"/>
</dbReference>
<gene>
    <name evidence="2" type="ORF">JF922_15110</name>
</gene>
<name>A0A934NED3_9BACT</name>
<accession>A0A934NED3</accession>
<reference evidence="2" key="1">
    <citation type="submission" date="2020-10" db="EMBL/GenBank/DDBJ databases">
        <title>Ca. Dormibacterota MAGs.</title>
        <authorList>
            <person name="Montgomery K."/>
        </authorList>
    </citation>
    <scope>NUCLEOTIDE SEQUENCE [LARGE SCALE GENOMIC DNA]</scope>
    <source>
        <strain evidence="2">SC8812_S17_10</strain>
    </source>
</reference>
<dbReference type="PANTHER" id="PTHR12526">
    <property type="entry name" value="GLYCOSYLTRANSFERASE"/>
    <property type="match status" value="1"/>
</dbReference>
<organism evidence="2 3">
    <name type="scientific">Candidatus Nephthysia bennettiae</name>
    <dbReference type="NCBI Taxonomy" id="3127016"/>
    <lineage>
        <taxon>Bacteria</taxon>
        <taxon>Bacillati</taxon>
        <taxon>Candidatus Dormiibacterota</taxon>
        <taxon>Candidatus Dormibacteria</taxon>
        <taxon>Candidatus Dormibacterales</taxon>
        <taxon>Candidatus Dormibacteraceae</taxon>
        <taxon>Candidatus Nephthysia</taxon>
    </lineage>
</organism>